<reference evidence="1" key="1">
    <citation type="journal article" date="2014" name="Front. Microbiol.">
        <title>High frequency of phylogenetically diverse reductive dehalogenase-homologous genes in deep subseafloor sedimentary metagenomes.</title>
        <authorList>
            <person name="Kawai M."/>
            <person name="Futagami T."/>
            <person name="Toyoda A."/>
            <person name="Takaki Y."/>
            <person name="Nishi S."/>
            <person name="Hori S."/>
            <person name="Arai W."/>
            <person name="Tsubouchi T."/>
            <person name="Morono Y."/>
            <person name="Uchiyama I."/>
            <person name="Ito T."/>
            <person name="Fujiyama A."/>
            <person name="Inagaki F."/>
            <person name="Takami H."/>
        </authorList>
    </citation>
    <scope>NUCLEOTIDE SEQUENCE</scope>
    <source>
        <strain evidence="1">Expedition CK06-06</strain>
    </source>
</reference>
<gene>
    <name evidence="1" type="ORF">S01H4_12195</name>
</gene>
<evidence type="ECO:0000313" key="1">
    <source>
        <dbReference type="EMBL" id="GAG61379.1"/>
    </source>
</evidence>
<dbReference type="EMBL" id="BART01005128">
    <property type="protein sequence ID" value="GAG61379.1"/>
    <property type="molecule type" value="Genomic_DNA"/>
</dbReference>
<comment type="caution">
    <text evidence="1">The sequence shown here is derived from an EMBL/GenBank/DDBJ whole genome shotgun (WGS) entry which is preliminary data.</text>
</comment>
<name>X0YWY0_9ZZZZ</name>
<evidence type="ECO:0008006" key="2">
    <source>
        <dbReference type="Google" id="ProtNLM"/>
    </source>
</evidence>
<organism evidence="1">
    <name type="scientific">marine sediment metagenome</name>
    <dbReference type="NCBI Taxonomy" id="412755"/>
    <lineage>
        <taxon>unclassified sequences</taxon>
        <taxon>metagenomes</taxon>
        <taxon>ecological metagenomes</taxon>
    </lineage>
</organism>
<protein>
    <recommendedName>
        <fullName evidence="2">Squalene cyclase C-terminal domain-containing protein</fullName>
    </recommendedName>
</protein>
<proteinExistence type="predicted"/>
<dbReference type="AlphaFoldDB" id="X0YWY0"/>
<sequence length="78" mass="8507">MYKFGKSFLIIILAFMISSMSFNLNIENVKAATPAEIEASITDGLAWLAEQQQGDGRWQYGVSPISGVDFSVTSLVCV</sequence>
<accession>X0YWY0</accession>